<keyword evidence="3 6" id="KW-0863">Zinc-finger</keyword>
<feature type="chain" id="PRO_5021269862" evidence="8">
    <location>
        <begin position="18"/>
        <end position="477"/>
    </location>
</feature>
<dbReference type="PROSITE" id="PS50089">
    <property type="entry name" value="ZF_RING_2"/>
    <property type="match status" value="1"/>
</dbReference>
<dbReference type="InterPro" id="IPR013320">
    <property type="entry name" value="ConA-like_dom_sf"/>
</dbReference>
<dbReference type="PROSITE" id="PS50119">
    <property type="entry name" value="ZF_BBOX"/>
    <property type="match status" value="1"/>
</dbReference>
<sequence>MNLFFLLVEQVVCLGMASPDALLSEVQFTCCICLEVFLEPVSIPCGHSFCFACISSHWDGARLHAAASCPKCHTAFEGRPELCENSFAKEMSERIRARRPSGATAASTPVSCDVCVGRPTEALKSCLVCLTSYCEGHLEPHLRVATLKTHQLIEPAATMENRMCKKHRRLLELFCRSDRRCVCVLCTETDHRCHDTVPVERESKETKARMKRMEADVQQMIHDRLQKVEEIRRSVELSKESAKRDMAEGLEVLSALLRSLESRQAKLVETIRRRQAAAERRAERLVAELELEIAELERRRREMEQLSHTEDHVNLLQRFPALSCPPSVKACDDIIVHTDARYWEVDVGDKTAWDLGVAQQSINRKGVVTLSPEDGFWTICLRKGSEYRACAGQAELLRLSPAPRAVGVFLDCEDGTVSFYDADAQSHIYSFTRCQFTEAMFPFLNPDMCDGGSNTAPLTVRPLRGVDGGRELDDVTI</sequence>
<feature type="signal peptide" evidence="8">
    <location>
        <begin position="1"/>
        <end position="17"/>
    </location>
</feature>
<organism evidence="12 13">
    <name type="scientific">Liparis tanakae</name>
    <name type="common">Tanaka's snailfish</name>
    <dbReference type="NCBI Taxonomy" id="230148"/>
    <lineage>
        <taxon>Eukaryota</taxon>
        <taxon>Metazoa</taxon>
        <taxon>Chordata</taxon>
        <taxon>Craniata</taxon>
        <taxon>Vertebrata</taxon>
        <taxon>Euteleostomi</taxon>
        <taxon>Actinopterygii</taxon>
        <taxon>Neopterygii</taxon>
        <taxon>Teleostei</taxon>
        <taxon>Neoteleostei</taxon>
        <taxon>Acanthomorphata</taxon>
        <taxon>Eupercaria</taxon>
        <taxon>Perciformes</taxon>
        <taxon>Cottioidei</taxon>
        <taxon>Cottales</taxon>
        <taxon>Liparidae</taxon>
        <taxon>Liparis</taxon>
    </lineage>
</organism>
<dbReference type="SUPFAM" id="SSF57845">
    <property type="entry name" value="B-box zinc-binding domain"/>
    <property type="match status" value="1"/>
</dbReference>
<dbReference type="SUPFAM" id="SSF57850">
    <property type="entry name" value="RING/U-box"/>
    <property type="match status" value="1"/>
</dbReference>
<gene>
    <name evidence="12" type="primary">Trim21_1</name>
    <name evidence="12" type="ORF">EYF80_039307</name>
</gene>
<dbReference type="Gene3D" id="4.10.830.40">
    <property type="match status" value="1"/>
</dbReference>
<evidence type="ECO:0000256" key="8">
    <source>
        <dbReference type="SAM" id="SignalP"/>
    </source>
</evidence>
<name>A0A4Z2GA95_9TELE</name>
<dbReference type="InterPro" id="IPR003877">
    <property type="entry name" value="SPRY_dom"/>
</dbReference>
<dbReference type="CDD" id="cd19769">
    <property type="entry name" value="Bbox2_TRIM16-like"/>
    <property type="match status" value="1"/>
</dbReference>
<evidence type="ECO:0000259" key="10">
    <source>
        <dbReference type="PROSITE" id="PS50119"/>
    </source>
</evidence>
<dbReference type="SMART" id="SM00336">
    <property type="entry name" value="BBOX"/>
    <property type="match status" value="1"/>
</dbReference>
<dbReference type="InterPro" id="IPR001841">
    <property type="entry name" value="Znf_RING"/>
</dbReference>
<dbReference type="InterPro" id="IPR013083">
    <property type="entry name" value="Znf_RING/FYVE/PHD"/>
</dbReference>
<dbReference type="Gene3D" id="3.30.160.60">
    <property type="entry name" value="Classic Zinc Finger"/>
    <property type="match status" value="1"/>
</dbReference>
<evidence type="ECO:0000313" key="13">
    <source>
        <dbReference type="Proteomes" id="UP000314294"/>
    </source>
</evidence>
<dbReference type="CDD" id="cd13733">
    <property type="entry name" value="SPRY_PRY_C-I_1"/>
    <property type="match status" value="1"/>
</dbReference>
<keyword evidence="1" id="KW-0399">Innate immunity</keyword>
<evidence type="ECO:0000256" key="6">
    <source>
        <dbReference type="PROSITE-ProRule" id="PRU00024"/>
    </source>
</evidence>
<evidence type="ECO:0000256" key="1">
    <source>
        <dbReference type="ARBA" id="ARBA00022588"/>
    </source>
</evidence>
<dbReference type="Pfam" id="PF15227">
    <property type="entry name" value="zf-C3HC4_4"/>
    <property type="match status" value="1"/>
</dbReference>
<evidence type="ECO:0000256" key="7">
    <source>
        <dbReference type="SAM" id="Coils"/>
    </source>
</evidence>
<feature type="domain" description="B30.2/SPRY" evidence="11">
    <location>
        <begin position="263"/>
        <end position="463"/>
    </location>
</feature>
<feature type="domain" description="B box-type" evidence="10">
    <location>
        <begin position="159"/>
        <end position="199"/>
    </location>
</feature>
<dbReference type="InterPro" id="IPR017907">
    <property type="entry name" value="Znf_RING_CS"/>
</dbReference>
<dbReference type="PANTHER" id="PTHR25465:SF32">
    <property type="entry name" value="BLOODTHIRSTY-RELATED GENE FAMILY, MEMBER 16 ISOFORM X1-RELATED"/>
    <property type="match status" value="1"/>
</dbReference>
<dbReference type="InterPro" id="IPR058030">
    <property type="entry name" value="TRIM8/14/16/25/29/45/65_CC"/>
</dbReference>
<evidence type="ECO:0000256" key="4">
    <source>
        <dbReference type="ARBA" id="ARBA00022833"/>
    </source>
</evidence>
<dbReference type="InterPro" id="IPR043136">
    <property type="entry name" value="B30.2/SPRY_sf"/>
</dbReference>
<dbReference type="PANTHER" id="PTHR25465">
    <property type="entry name" value="B-BOX DOMAIN CONTAINING"/>
    <property type="match status" value="1"/>
</dbReference>
<keyword evidence="13" id="KW-1185">Reference proteome</keyword>
<dbReference type="Gene3D" id="2.60.120.920">
    <property type="match status" value="1"/>
</dbReference>
<evidence type="ECO:0000256" key="5">
    <source>
        <dbReference type="ARBA" id="ARBA00022859"/>
    </source>
</evidence>
<evidence type="ECO:0000256" key="2">
    <source>
        <dbReference type="ARBA" id="ARBA00022723"/>
    </source>
</evidence>
<dbReference type="AlphaFoldDB" id="A0A4Z2GA95"/>
<dbReference type="GO" id="GO:0045087">
    <property type="term" value="P:innate immune response"/>
    <property type="evidence" value="ECO:0007669"/>
    <property type="project" value="UniProtKB-KW"/>
</dbReference>
<protein>
    <submittedName>
        <fullName evidence="12">E3 ubiquitin-protein ligase TRIM21</fullName>
    </submittedName>
</protein>
<feature type="domain" description="RING-type" evidence="9">
    <location>
        <begin position="30"/>
        <end position="73"/>
    </location>
</feature>
<dbReference type="SUPFAM" id="SSF49899">
    <property type="entry name" value="Concanavalin A-like lectins/glucanases"/>
    <property type="match status" value="1"/>
</dbReference>
<dbReference type="InterPro" id="IPR051051">
    <property type="entry name" value="E3_ubiq-ligase_TRIM/RNF"/>
</dbReference>
<proteinExistence type="predicted"/>
<evidence type="ECO:0000256" key="3">
    <source>
        <dbReference type="ARBA" id="ARBA00022771"/>
    </source>
</evidence>
<evidence type="ECO:0000313" key="12">
    <source>
        <dbReference type="EMBL" id="TNN50497.1"/>
    </source>
</evidence>
<accession>A0A4Z2GA95</accession>
<keyword evidence="4" id="KW-0862">Zinc</keyword>
<feature type="coiled-coil region" evidence="7">
    <location>
        <begin position="203"/>
        <end position="309"/>
    </location>
</feature>
<evidence type="ECO:0000259" key="9">
    <source>
        <dbReference type="PROSITE" id="PS50089"/>
    </source>
</evidence>
<dbReference type="Pfam" id="PF25600">
    <property type="entry name" value="TRIM_CC"/>
    <property type="match status" value="1"/>
</dbReference>
<dbReference type="Proteomes" id="UP000314294">
    <property type="component" value="Unassembled WGS sequence"/>
</dbReference>
<dbReference type="GO" id="GO:0008270">
    <property type="term" value="F:zinc ion binding"/>
    <property type="evidence" value="ECO:0007669"/>
    <property type="project" value="UniProtKB-KW"/>
</dbReference>
<evidence type="ECO:0000259" key="11">
    <source>
        <dbReference type="PROSITE" id="PS50188"/>
    </source>
</evidence>
<keyword evidence="8" id="KW-0732">Signal</keyword>
<dbReference type="SMART" id="SM00449">
    <property type="entry name" value="SPRY"/>
    <property type="match status" value="1"/>
</dbReference>
<dbReference type="PROSITE" id="PS00518">
    <property type="entry name" value="ZF_RING_1"/>
    <property type="match status" value="1"/>
</dbReference>
<keyword evidence="5" id="KW-0391">Immunity</keyword>
<dbReference type="PROSITE" id="PS50188">
    <property type="entry name" value="B302_SPRY"/>
    <property type="match status" value="1"/>
</dbReference>
<dbReference type="OrthoDB" id="6270329at2759"/>
<dbReference type="EMBL" id="SRLO01000615">
    <property type="protein sequence ID" value="TNN50497.1"/>
    <property type="molecule type" value="Genomic_DNA"/>
</dbReference>
<dbReference type="Gene3D" id="3.30.40.10">
    <property type="entry name" value="Zinc/RING finger domain, C3HC4 (zinc finger)"/>
    <property type="match status" value="1"/>
</dbReference>
<reference evidence="12 13" key="1">
    <citation type="submission" date="2019-03" db="EMBL/GenBank/DDBJ databases">
        <title>First draft genome of Liparis tanakae, snailfish: a comprehensive survey of snailfish specific genes.</title>
        <authorList>
            <person name="Kim W."/>
            <person name="Song I."/>
            <person name="Jeong J.-H."/>
            <person name="Kim D."/>
            <person name="Kim S."/>
            <person name="Ryu S."/>
            <person name="Song J.Y."/>
            <person name="Lee S.K."/>
        </authorList>
    </citation>
    <scope>NUCLEOTIDE SEQUENCE [LARGE SCALE GENOMIC DNA]</scope>
    <source>
        <tissue evidence="12">Muscle</tissue>
    </source>
</reference>
<dbReference type="InterPro" id="IPR000315">
    <property type="entry name" value="Znf_B-box"/>
</dbReference>
<keyword evidence="7" id="KW-0175">Coiled coil</keyword>
<keyword evidence="2" id="KW-0479">Metal-binding</keyword>
<dbReference type="SMART" id="SM00184">
    <property type="entry name" value="RING"/>
    <property type="match status" value="1"/>
</dbReference>
<dbReference type="Pfam" id="PF00643">
    <property type="entry name" value="zf-B_box"/>
    <property type="match status" value="1"/>
</dbReference>
<dbReference type="InterPro" id="IPR001870">
    <property type="entry name" value="B30.2/SPRY"/>
</dbReference>
<comment type="caution">
    <text evidence="12">The sequence shown here is derived from an EMBL/GenBank/DDBJ whole genome shotgun (WGS) entry which is preliminary data.</text>
</comment>